<dbReference type="OrthoDB" id="9999652at2"/>
<dbReference type="Proteomes" id="UP000192660">
    <property type="component" value="Unassembled WGS sequence"/>
</dbReference>
<reference evidence="2" key="1">
    <citation type="submission" date="2017-04" db="EMBL/GenBank/DDBJ databases">
        <authorList>
            <person name="Varghese N."/>
            <person name="Submissions S."/>
        </authorList>
    </citation>
    <scope>NUCLEOTIDE SEQUENCE [LARGE SCALE GENOMIC DNA]</scope>
    <source>
        <strain evidence="2">DSM 9293</strain>
    </source>
</reference>
<evidence type="ECO:0000313" key="2">
    <source>
        <dbReference type="Proteomes" id="UP000192660"/>
    </source>
</evidence>
<sequence>MTFPDLITQLTTHTLALPTVLADPEAVGFRFYRLRRNPWRQTDHVNTLLGTIFAPATYDGDYTMVFPRTPHPRQDYYDLFFARIPGNLASLGYDELRALTSLTRSGYRRIAWTALPPRWRTAFHHEIAAALTLSCSA</sequence>
<dbReference type="EMBL" id="FWWY01000002">
    <property type="protein sequence ID" value="SMC08031.1"/>
    <property type="molecule type" value="Genomic_DNA"/>
</dbReference>
<evidence type="ECO:0000313" key="1">
    <source>
        <dbReference type="EMBL" id="SMC08031.1"/>
    </source>
</evidence>
<protein>
    <submittedName>
        <fullName evidence="1">Uncharacterized protein</fullName>
    </submittedName>
</protein>
<gene>
    <name evidence="1" type="ORF">SAMN00768000_3603</name>
</gene>
<organism evidence="1 2">
    <name type="scientific">Sulfobacillus thermosulfidooxidans (strain DSM 9293 / VKM B-1269 / AT-1)</name>
    <dbReference type="NCBI Taxonomy" id="929705"/>
    <lineage>
        <taxon>Bacteria</taxon>
        <taxon>Bacillati</taxon>
        <taxon>Bacillota</taxon>
        <taxon>Clostridia</taxon>
        <taxon>Eubacteriales</taxon>
        <taxon>Clostridiales Family XVII. Incertae Sedis</taxon>
        <taxon>Sulfobacillus</taxon>
    </lineage>
</organism>
<name>A0A1W1WNZ5_SULTA</name>
<dbReference type="RefSeq" id="WP_084662061.1">
    <property type="nucleotide sequence ID" value="NZ_FWWY01000002.1"/>
</dbReference>
<accession>A0A1W1WNZ5</accession>
<proteinExistence type="predicted"/>
<keyword evidence="2" id="KW-1185">Reference proteome</keyword>
<dbReference type="AlphaFoldDB" id="A0A1W1WNZ5"/>